<reference evidence="2" key="1">
    <citation type="submission" date="2023-05" db="EMBL/GenBank/DDBJ databases">
        <title>Colonisation of extended spectrum b-lactamase- and carbapenemase-producing bacteria on hospital surfaces from low- and middle-income countries.</title>
        <authorList>
            <person name="Nieto-Rosado M."/>
            <person name="Sands K."/>
            <person name="Iregbu K."/>
            <person name="Zahra R."/>
            <person name="Mazarati J.B."/>
            <person name="Mehtar S."/>
            <person name="Barnards-Group B."/>
            <person name="Walsh T.R."/>
        </authorList>
    </citation>
    <scope>NUCLEOTIDE SEQUENCE</scope>
    <source>
        <strain evidence="2">PP-E493</strain>
    </source>
</reference>
<dbReference type="EMBL" id="JASGOQ010000001">
    <property type="protein sequence ID" value="MDV5389976.1"/>
    <property type="molecule type" value="Genomic_DNA"/>
</dbReference>
<dbReference type="Pfam" id="PF22860">
    <property type="entry name" value="DUF7017"/>
    <property type="match status" value="1"/>
</dbReference>
<evidence type="ECO:0000259" key="1">
    <source>
        <dbReference type="Pfam" id="PF22707"/>
    </source>
</evidence>
<feature type="domain" description="TOTE conflict systems S1/CSD-like" evidence="1">
    <location>
        <begin position="410"/>
        <end position="465"/>
    </location>
</feature>
<protein>
    <recommendedName>
        <fullName evidence="1">TOTE conflict systems S1/CSD-like domain-containing protein</fullName>
    </recommendedName>
</protein>
<organism evidence="2 3">
    <name type="scientific">Shewanella xiamenensis</name>
    <dbReference type="NCBI Taxonomy" id="332186"/>
    <lineage>
        <taxon>Bacteria</taxon>
        <taxon>Pseudomonadati</taxon>
        <taxon>Pseudomonadota</taxon>
        <taxon>Gammaproteobacteria</taxon>
        <taxon>Alteromonadales</taxon>
        <taxon>Shewanellaceae</taxon>
        <taxon>Shewanella</taxon>
    </lineage>
</organism>
<sequence>MNESVNRTVTNLRKSGDLKGAWEFGFKALENAPQDNYLKGALFWVCYEYIKQYQEKIAKRGASSKNYRPSNYEFEQVERLLSTIISFKIPLGGLEYKMLLVQFKKNLEWFPTLIHFVLLHQTALFDEEAKTPFQTEKGELPSLMLSSARQVASACLNYRELWRIDIKFVNEFINTTRQQVLDTQHLMWLDYDQAKCFITAGEFEQARTLILPILRKKQQEPWAWSVLAETFLHENVDLAIKFFAKGIISAHEVTFSLPLLQEVVPLLLQTQRWLEASMCLKTAILAYQNHGWKVKPELNQLAMQPWYDASVNEKSLKEYLRSLAVDALDYLHGPVDKITAVIESIHKSGKGFQVFVNKSTSLSVRMGIYKGKRPQVGDYVELSISKTNGEKEVVMCIPCQSCQIADVSHVEGQLRIAPKGFGFVEDSFVPAFLIGDIQNESQVSAVRILSWDKSKARHNWKAIKLTLI</sequence>
<evidence type="ECO:0000313" key="3">
    <source>
        <dbReference type="Proteomes" id="UP001187859"/>
    </source>
</evidence>
<dbReference type="InterPro" id="IPR054427">
    <property type="entry name" value="S1CSD-TOTE-2"/>
</dbReference>
<proteinExistence type="predicted"/>
<gene>
    <name evidence="2" type="ORF">QM089_06820</name>
</gene>
<dbReference type="InterPro" id="IPR054283">
    <property type="entry name" value="DUF7017"/>
</dbReference>
<dbReference type="RefSeq" id="WP_259474799.1">
    <property type="nucleotide sequence ID" value="NZ_CP079718.1"/>
</dbReference>
<dbReference type="AlphaFoldDB" id="A0AAE4PXA1"/>
<dbReference type="Proteomes" id="UP001187859">
    <property type="component" value="Unassembled WGS sequence"/>
</dbReference>
<accession>A0AAE4PXA1</accession>
<dbReference type="GeneID" id="75188546"/>
<name>A0AAE4PXA1_9GAMM</name>
<comment type="caution">
    <text evidence="2">The sequence shown here is derived from an EMBL/GenBank/DDBJ whole genome shotgun (WGS) entry which is preliminary data.</text>
</comment>
<evidence type="ECO:0000313" key="2">
    <source>
        <dbReference type="EMBL" id="MDV5389976.1"/>
    </source>
</evidence>
<dbReference type="Pfam" id="PF22707">
    <property type="entry name" value="S1CSD-TOTE-2"/>
    <property type="match status" value="1"/>
</dbReference>